<dbReference type="OrthoDB" id="4126938at2759"/>
<organism evidence="2 3">
    <name type="scientific">Cladophialophora bantiana (strain ATCC 10958 / CBS 173.52 / CDC B-1940 / NIH 8579)</name>
    <name type="common">Xylohypha bantiana</name>
    <dbReference type="NCBI Taxonomy" id="1442370"/>
    <lineage>
        <taxon>Eukaryota</taxon>
        <taxon>Fungi</taxon>
        <taxon>Dikarya</taxon>
        <taxon>Ascomycota</taxon>
        <taxon>Pezizomycotina</taxon>
        <taxon>Eurotiomycetes</taxon>
        <taxon>Chaetothyriomycetidae</taxon>
        <taxon>Chaetothyriales</taxon>
        <taxon>Herpotrichiellaceae</taxon>
        <taxon>Cladophialophora</taxon>
    </lineage>
</organism>
<reference evidence="2" key="1">
    <citation type="submission" date="2015-01" db="EMBL/GenBank/DDBJ databases">
        <title>The Genome Sequence of Cladophialophora bantiana CBS 173.52.</title>
        <authorList>
            <consortium name="The Broad Institute Genomics Platform"/>
            <person name="Cuomo C."/>
            <person name="de Hoog S."/>
            <person name="Gorbushina A."/>
            <person name="Stielow B."/>
            <person name="Teixiera M."/>
            <person name="Abouelleil A."/>
            <person name="Chapman S.B."/>
            <person name="Priest M."/>
            <person name="Young S.K."/>
            <person name="Wortman J."/>
            <person name="Nusbaum C."/>
            <person name="Birren B."/>
        </authorList>
    </citation>
    <scope>NUCLEOTIDE SEQUENCE [LARGE SCALE GENOMIC DNA]</scope>
    <source>
        <strain evidence="2">CBS 173.52</strain>
    </source>
</reference>
<protein>
    <submittedName>
        <fullName evidence="2">Uncharacterized protein</fullName>
    </submittedName>
</protein>
<dbReference type="VEuPathDB" id="FungiDB:Z519_11712"/>
<evidence type="ECO:0000256" key="1">
    <source>
        <dbReference type="SAM" id="MobiDB-lite"/>
    </source>
</evidence>
<name>A0A0D2H339_CLAB1</name>
<proteinExistence type="predicted"/>
<gene>
    <name evidence="2" type="ORF">Z519_11712</name>
</gene>
<dbReference type="GeneID" id="27704640"/>
<feature type="region of interest" description="Disordered" evidence="1">
    <location>
        <begin position="734"/>
        <end position="753"/>
    </location>
</feature>
<dbReference type="HOGENOM" id="CLU_332337_0_0_1"/>
<evidence type="ECO:0000313" key="3">
    <source>
        <dbReference type="Proteomes" id="UP000053789"/>
    </source>
</evidence>
<sequence length="753" mass="82894">MQVKMKGWPQATALYFTTILCFLTGLLNAGPLQRTKGHTSVVSHWSHTPTSHHGHHAPTVTASHEVAVRPSRDIVPSEPAVKRDTELSHDYALVCVDRTLTGLCQQSVHDYYCDSHGRVKHKKQAEKACDQYCACFSISPKPCYKYVNMLNCAVKDNMVVDTDNGTFLGHLSDARVLEDGSLDFTPPKALGNISLDLTPTKEIAKRHDYALLCQDREHTAWCGTSYEYYCTSNGALNRKSTGEHWCEENCWCFNTKPRIQCFPNAALLTTCLLKGKQVYLANGTLLGDVNDAHIYPNGTLDFRKLVARDSITASVDPQQMICKFSSTEVSPFTGDLLYDKNLTRFCAQHGYSCVSDPARAIFTLTRQPGTKDIKKCDGACGCPSAIWKREGIEHDLIRPSPTPSGVTIQDLVLGCSSNNGVIKGTWSFDVSLTDYCKKHGYDCGPGPVWVLQHMEVIQECQAGCVCPATPGKRASALSLPSKTRINLEPRANDITTAPMTNNLDPFGMTCWSHGRHNESLTLYCRNGGYSCVPLAHTTLRTPTHNGTDIPECTHGCRCSNPLAREAGKRRRSEQEASADDSKRSVHKEIAATGIEIPGTTAVAPPSGVPSQSSRFALNCGNVEDGPSFCQQSDLGYFCGYNMTVMRTSTVQNQGVTWCDYYCSCIFRDPIPCVNEWNIPLCREMWDGTVRDASRLQIVLAYVEDVIILPNNSILLDRGHDGGFPFVAAAHGRHGPGSNGTWRDWPTNGKANGW</sequence>
<accession>A0A0D2H339</accession>
<evidence type="ECO:0000313" key="2">
    <source>
        <dbReference type="EMBL" id="KIW87738.1"/>
    </source>
</evidence>
<keyword evidence="3" id="KW-1185">Reference proteome</keyword>
<dbReference type="EMBL" id="KN847002">
    <property type="protein sequence ID" value="KIW87738.1"/>
    <property type="molecule type" value="Genomic_DNA"/>
</dbReference>
<dbReference type="Proteomes" id="UP000053789">
    <property type="component" value="Unassembled WGS sequence"/>
</dbReference>
<dbReference type="AlphaFoldDB" id="A0A0D2H339"/>
<dbReference type="RefSeq" id="XP_016614407.1">
    <property type="nucleotide sequence ID" value="XM_016769423.1"/>
</dbReference>